<proteinExistence type="predicted"/>
<sequence>VNSGTAETIFNELDETLLKNGVSHRDDPIISAVYGQLWQFLKNLLGRFVTIQAIVDSQADISSVQYKNQQLSGKCPDVLNRLK</sequence>
<name>A0A1X7T404_AMPQE</name>
<accession>A0A1X7T404</accession>
<organism evidence="1">
    <name type="scientific">Amphimedon queenslandica</name>
    <name type="common">Sponge</name>
    <dbReference type="NCBI Taxonomy" id="400682"/>
    <lineage>
        <taxon>Eukaryota</taxon>
        <taxon>Metazoa</taxon>
        <taxon>Porifera</taxon>
        <taxon>Demospongiae</taxon>
        <taxon>Heteroscleromorpha</taxon>
        <taxon>Haplosclerida</taxon>
        <taxon>Niphatidae</taxon>
        <taxon>Amphimedon</taxon>
    </lineage>
</organism>
<dbReference type="EnsemblMetazoa" id="Aqu2.1.09217_001">
    <property type="protein sequence ID" value="Aqu2.1.09217_001"/>
    <property type="gene ID" value="Aqu2.1.09217"/>
</dbReference>
<dbReference type="AlphaFoldDB" id="A0A1X7T404"/>
<reference evidence="1" key="1">
    <citation type="submission" date="2017-05" db="UniProtKB">
        <authorList>
            <consortium name="EnsemblMetazoa"/>
        </authorList>
    </citation>
    <scope>IDENTIFICATION</scope>
</reference>
<evidence type="ECO:0000313" key="1">
    <source>
        <dbReference type="EnsemblMetazoa" id="Aqu2.1.09217_001"/>
    </source>
</evidence>
<dbReference type="InParanoid" id="A0A1X7T404"/>
<protein>
    <submittedName>
        <fullName evidence="1">Uncharacterized protein</fullName>
    </submittedName>
</protein>